<proteinExistence type="predicted"/>
<keyword evidence="1" id="KW-0732">Signal</keyword>
<sequence length="112" mass="13020">MGYSNPIWVVILFVFAWFATFDSRPLTDKQVTMLTRNIDKWDSAPKVEAICEGKVWRKDNVTTFKFKYDSPSGALCDAEYKIKVDQNNAKMTQHKFECTEIPIKEPEEADFD</sequence>
<keyword evidence="2" id="KW-0808">Transferase</keyword>
<dbReference type="AlphaFoldDB" id="A0A0A9WK07"/>
<accession>A0A0A9WK07</accession>
<keyword evidence="2" id="KW-0418">Kinase</keyword>
<evidence type="ECO:0000313" key="3">
    <source>
        <dbReference type="EMBL" id="JAG58524.1"/>
    </source>
</evidence>
<evidence type="ECO:0000313" key="2">
    <source>
        <dbReference type="EMBL" id="JAG07746.1"/>
    </source>
</evidence>
<protein>
    <submittedName>
        <fullName evidence="2">Sensor-type histidine kinase prrB</fullName>
    </submittedName>
</protein>
<dbReference type="GO" id="GO:0016301">
    <property type="term" value="F:kinase activity"/>
    <property type="evidence" value="ECO:0007669"/>
    <property type="project" value="UniProtKB-KW"/>
</dbReference>
<feature type="signal peptide" evidence="1">
    <location>
        <begin position="1"/>
        <end position="23"/>
    </location>
</feature>
<reference evidence="3" key="3">
    <citation type="submission" date="2014-09" db="EMBL/GenBank/DDBJ databases">
        <authorList>
            <person name="Magalhaes I.L.F."/>
            <person name="Oliveira U."/>
            <person name="Santos F.R."/>
            <person name="Vidigal T.H.D.A."/>
            <person name="Brescovit A.D."/>
            <person name="Santos A.J."/>
        </authorList>
    </citation>
    <scope>NUCLEOTIDE SEQUENCE</scope>
</reference>
<dbReference type="EMBL" id="GBHO01035858">
    <property type="protein sequence ID" value="JAG07746.1"/>
    <property type="molecule type" value="Transcribed_RNA"/>
</dbReference>
<evidence type="ECO:0000256" key="1">
    <source>
        <dbReference type="SAM" id="SignalP"/>
    </source>
</evidence>
<name>A0A0A9WK07_LYGHE</name>
<reference evidence="2" key="1">
    <citation type="journal article" date="2014" name="PLoS ONE">
        <title>Transcriptome-Based Identification of ABC Transporters in the Western Tarnished Plant Bug Lygus hesperus.</title>
        <authorList>
            <person name="Hull J.J."/>
            <person name="Chaney K."/>
            <person name="Geib S.M."/>
            <person name="Fabrick J.A."/>
            <person name="Brent C.S."/>
            <person name="Walsh D."/>
            <person name="Lavine L.C."/>
        </authorList>
    </citation>
    <scope>NUCLEOTIDE SEQUENCE</scope>
</reference>
<dbReference type="EMBL" id="GBRD01007297">
    <property type="protein sequence ID" value="JAG58524.1"/>
    <property type="molecule type" value="Transcribed_RNA"/>
</dbReference>
<organism evidence="2">
    <name type="scientific">Lygus hesperus</name>
    <name type="common">Western plant bug</name>
    <dbReference type="NCBI Taxonomy" id="30085"/>
    <lineage>
        <taxon>Eukaryota</taxon>
        <taxon>Metazoa</taxon>
        <taxon>Ecdysozoa</taxon>
        <taxon>Arthropoda</taxon>
        <taxon>Hexapoda</taxon>
        <taxon>Insecta</taxon>
        <taxon>Pterygota</taxon>
        <taxon>Neoptera</taxon>
        <taxon>Paraneoptera</taxon>
        <taxon>Hemiptera</taxon>
        <taxon>Heteroptera</taxon>
        <taxon>Panheteroptera</taxon>
        <taxon>Cimicomorpha</taxon>
        <taxon>Miridae</taxon>
        <taxon>Mirini</taxon>
        <taxon>Lygus</taxon>
    </lineage>
</organism>
<reference evidence="2" key="2">
    <citation type="submission" date="2014-07" db="EMBL/GenBank/DDBJ databases">
        <authorList>
            <person name="Hull J."/>
        </authorList>
    </citation>
    <scope>NUCLEOTIDE SEQUENCE</scope>
</reference>
<gene>
    <name evidence="2" type="primary">prrB</name>
    <name evidence="2" type="ORF">CM83_14520</name>
</gene>
<feature type="chain" id="PRO_5015033707" evidence="1">
    <location>
        <begin position="24"/>
        <end position="112"/>
    </location>
</feature>